<dbReference type="GO" id="GO:0016787">
    <property type="term" value="F:hydrolase activity"/>
    <property type="evidence" value="ECO:0007669"/>
    <property type="project" value="UniProtKB-KW"/>
</dbReference>
<sequence>MSTPEPRGSSEAWRTTPAMAAADSVVRGVLSHDAARPVRQWHWGPALLGFALAEWDDYTGRQQARGWLRRYVDHYVAHEPTIDASDTVAPGLVTWSLNRVAPDAAYEQLTRRCLSYIATAKTLDNGLPNHLGHGPWNRVYPDSVWVDSVMMFSVFPALVGQERNDEELIDRAAAQPEKYAALLQGPSGLWHHSWWAPSRLTRLAGHPDGMAYPSHAWGRGNGWVVAALPRILEAIGPGHPRAEAIADLIVTTSAELRPLQRDDGGFGTLLREPESDRELSATALIAAGWADAIRLGILPAGTYREPARAALAAVTDAIHDGKHGAEIPEISGPTIPLPFLPRTGYARIPRGSNAPYGVAAYLWAAMADDRLS</sequence>
<dbReference type="InterPro" id="IPR052043">
    <property type="entry name" value="PolySaccharide_Degr_Enz"/>
</dbReference>
<gene>
    <name evidence="2" type="ORF">CGZ92_00550</name>
</gene>
<dbReference type="InterPro" id="IPR008928">
    <property type="entry name" value="6-hairpin_glycosidase_sf"/>
</dbReference>
<dbReference type="GO" id="GO:0005975">
    <property type="term" value="P:carbohydrate metabolic process"/>
    <property type="evidence" value="ECO:0007669"/>
    <property type="project" value="InterPro"/>
</dbReference>
<dbReference type="PANTHER" id="PTHR33886">
    <property type="entry name" value="UNSATURATED RHAMNOGALACTURONAN HYDROLASE (EUROFUNG)"/>
    <property type="match status" value="1"/>
</dbReference>
<dbReference type="RefSeq" id="WP_094449437.1">
    <property type="nucleotide sequence ID" value="NZ_NMVI01000003.1"/>
</dbReference>
<dbReference type="EMBL" id="NMVI01000003">
    <property type="protein sequence ID" value="OYN90673.1"/>
    <property type="molecule type" value="Genomic_DNA"/>
</dbReference>
<accession>A0A255ERB9</accession>
<comment type="caution">
    <text evidence="2">The sequence shown here is derived from an EMBL/GenBank/DDBJ whole genome shotgun (WGS) entry which is preliminary data.</text>
</comment>
<dbReference type="SUPFAM" id="SSF48208">
    <property type="entry name" value="Six-hairpin glycosidases"/>
    <property type="match status" value="1"/>
</dbReference>
<dbReference type="Pfam" id="PF07470">
    <property type="entry name" value="Glyco_hydro_88"/>
    <property type="match status" value="1"/>
</dbReference>
<name>A0A255ERB9_9ACTN</name>
<evidence type="ECO:0000313" key="2">
    <source>
        <dbReference type="EMBL" id="OYN90673.1"/>
    </source>
</evidence>
<proteinExistence type="predicted"/>
<evidence type="ECO:0000256" key="1">
    <source>
        <dbReference type="ARBA" id="ARBA00022801"/>
    </source>
</evidence>
<protein>
    <recommendedName>
        <fullName evidence="4">Glycosyl hydrolase family 88</fullName>
    </recommendedName>
</protein>
<dbReference type="AlphaFoldDB" id="A0A255ERB9"/>
<organism evidence="2 3">
    <name type="scientific">Parenemella sanctibonifatiensis</name>
    <dbReference type="NCBI Taxonomy" id="2016505"/>
    <lineage>
        <taxon>Bacteria</taxon>
        <taxon>Bacillati</taxon>
        <taxon>Actinomycetota</taxon>
        <taxon>Actinomycetes</taxon>
        <taxon>Propionibacteriales</taxon>
        <taxon>Propionibacteriaceae</taxon>
        <taxon>Parenemella</taxon>
    </lineage>
</organism>
<reference evidence="2 3" key="1">
    <citation type="submission" date="2017-07" db="EMBL/GenBank/DDBJ databases">
        <title>Draft whole genome sequences of clinical Proprionibacteriaceae strains.</title>
        <authorList>
            <person name="Bernier A.-M."/>
            <person name="Bernard K."/>
            <person name="Domingo M.-C."/>
        </authorList>
    </citation>
    <scope>NUCLEOTIDE SEQUENCE [LARGE SCALE GENOMIC DNA]</scope>
    <source>
        <strain evidence="2 3">NML 160184</strain>
    </source>
</reference>
<keyword evidence="1" id="KW-0378">Hydrolase</keyword>
<dbReference type="Gene3D" id="1.50.10.10">
    <property type="match status" value="1"/>
</dbReference>
<dbReference type="InterPro" id="IPR010905">
    <property type="entry name" value="Glyco_hydro_88"/>
</dbReference>
<dbReference type="InterPro" id="IPR012341">
    <property type="entry name" value="6hp_glycosidase-like_sf"/>
</dbReference>
<evidence type="ECO:0000313" key="3">
    <source>
        <dbReference type="Proteomes" id="UP000216533"/>
    </source>
</evidence>
<dbReference type="PANTHER" id="PTHR33886:SF8">
    <property type="entry name" value="UNSATURATED RHAMNOGALACTURONAN HYDROLASE (EUROFUNG)"/>
    <property type="match status" value="1"/>
</dbReference>
<evidence type="ECO:0008006" key="4">
    <source>
        <dbReference type="Google" id="ProtNLM"/>
    </source>
</evidence>
<dbReference type="Proteomes" id="UP000216533">
    <property type="component" value="Unassembled WGS sequence"/>
</dbReference>